<feature type="transmembrane region" description="Helical" evidence="2">
    <location>
        <begin position="62"/>
        <end position="84"/>
    </location>
</feature>
<evidence type="ECO:0000256" key="1">
    <source>
        <dbReference type="SAM" id="MobiDB-lite"/>
    </source>
</evidence>
<organism evidence="3 4">
    <name type="scientific">Dunaliella salina</name>
    <name type="common">Green alga</name>
    <name type="synonym">Protococcus salinus</name>
    <dbReference type="NCBI Taxonomy" id="3046"/>
    <lineage>
        <taxon>Eukaryota</taxon>
        <taxon>Viridiplantae</taxon>
        <taxon>Chlorophyta</taxon>
        <taxon>core chlorophytes</taxon>
        <taxon>Chlorophyceae</taxon>
        <taxon>CS clade</taxon>
        <taxon>Chlamydomonadales</taxon>
        <taxon>Dunaliellaceae</taxon>
        <taxon>Dunaliella</taxon>
    </lineage>
</organism>
<gene>
    <name evidence="3" type="ORF">DUNSADRAFT_2391</name>
</gene>
<comment type="caution">
    <text evidence="3">The sequence shown here is derived from an EMBL/GenBank/DDBJ whole genome shotgun (WGS) entry which is preliminary data.</text>
</comment>
<feature type="transmembrane region" description="Helical" evidence="2">
    <location>
        <begin position="91"/>
        <end position="112"/>
    </location>
</feature>
<dbReference type="PANTHER" id="PTHR31622">
    <property type="entry name" value="TRANSMEMBRANE PROTEIN 218"/>
    <property type="match status" value="1"/>
</dbReference>
<dbReference type="InterPro" id="IPR026771">
    <property type="entry name" value="Tmem218"/>
</dbReference>
<keyword evidence="4" id="KW-1185">Reference proteome</keyword>
<accession>A0ABQ7GVT1</accession>
<protein>
    <recommendedName>
        <fullName evidence="5">Transmembrane protein 218</fullName>
    </recommendedName>
</protein>
<sequence length="175" mass="19232">MHEGQLGFRNVDHGSPVGPGSKEIPKQQQQEDFQDRIPWPAVEDDSIIDDKHGRHLLSSYRVAGVGVGIFVFFLFLAFCVLLCVVGSRTRFPWVIFSVSTAILVIVVLALFASPRGEAPEPPETGYDQTIGGLITVMVLLCVGILLAGLGMVGLVATEQHFAWPLSYHMDIDQHY</sequence>
<feature type="transmembrane region" description="Helical" evidence="2">
    <location>
        <begin position="132"/>
        <end position="156"/>
    </location>
</feature>
<evidence type="ECO:0008006" key="5">
    <source>
        <dbReference type="Google" id="ProtNLM"/>
    </source>
</evidence>
<evidence type="ECO:0000313" key="3">
    <source>
        <dbReference type="EMBL" id="KAF5838695.1"/>
    </source>
</evidence>
<evidence type="ECO:0000256" key="2">
    <source>
        <dbReference type="SAM" id="Phobius"/>
    </source>
</evidence>
<reference evidence="3" key="1">
    <citation type="submission" date="2017-08" db="EMBL/GenBank/DDBJ databases">
        <authorList>
            <person name="Polle J.E."/>
            <person name="Barry K."/>
            <person name="Cushman J."/>
            <person name="Schmutz J."/>
            <person name="Tran D."/>
            <person name="Hathwaick L.T."/>
            <person name="Yim W.C."/>
            <person name="Jenkins J."/>
            <person name="Mckie-Krisberg Z.M."/>
            <person name="Prochnik S."/>
            <person name="Lindquist E."/>
            <person name="Dockter R.B."/>
            <person name="Adam C."/>
            <person name="Molina H."/>
            <person name="Bunkerborg J."/>
            <person name="Jin E."/>
            <person name="Buchheim M."/>
            <person name="Magnuson J."/>
        </authorList>
    </citation>
    <scope>NUCLEOTIDE SEQUENCE</scope>
    <source>
        <strain evidence="3">CCAP 19/18</strain>
    </source>
</reference>
<name>A0ABQ7GVT1_DUNSA</name>
<dbReference type="Proteomes" id="UP000815325">
    <property type="component" value="Unassembled WGS sequence"/>
</dbReference>
<proteinExistence type="predicted"/>
<dbReference type="EMBL" id="MU069569">
    <property type="protein sequence ID" value="KAF5838695.1"/>
    <property type="molecule type" value="Genomic_DNA"/>
</dbReference>
<feature type="region of interest" description="Disordered" evidence="1">
    <location>
        <begin position="1"/>
        <end position="32"/>
    </location>
</feature>
<keyword evidence="2" id="KW-0812">Transmembrane</keyword>
<dbReference type="PANTHER" id="PTHR31622:SF1">
    <property type="entry name" value="TRANSMEMBRANE PROTEIN 218"/>
    <property type="match status" value="1"/>
</dbReference>
<evidence type="ECO:0000313" key="4">
    <source>
        <dbReference type="Proteomes" id="UP000815325"/>
    </source>
</evidence>
<keyword evidence="2" id="KW-0472">Membrane</keyword>
<keyword evidence="2" id="KW-1133">Transmembrane helix</keyword>